<dbReference type="SUPFAM" id="SSF54001">
    <property type="entry name" value="Cysteine proteinases"/>
    <property type="match status" value="1"/>
</dbReference>
<comment type="caution">
    <text evidence="1">The sequence shown here is derived from an EMBL/GenBank/DDBJ whole genome shotgun (WGS) entry which is preliminary data.</text>
</comment>
<proteinExistence type="predicted"/>
<gene>
    <name evidence="1" type="ORF">V5J35_004103</name>
</gene>
<keyword evidence="2" id="KW-1185">Reference proteome</keyword>
<evidence type="ECO:0000313" key="2">
    <source>
        <dbReference type="Proteomes" id="UP001549366"/>
    </source>
</evidence>
<protein>
    <recommendedName>
        <fullName evidence="3">Peptidase C58 YopT-type domain-containing protein</fullName>
    </recommendedName>
</protein>
<organism evidence="1 2">
    <name type="scientific">Endozoicomonas lisbonensis</name>
    <dbReference type="NCBI Taxonomy" id="3120522"/>
    <lineage>
        <taxon>Bacteria</taxon>
        <taxon>Pseudomonadati</taxon>
        <taxon>Pseudomonadota</taxon>
        <taxon>Gammaproteobacteria</taxon>
        <taxon>Oceanospirillales</taxon>
        <taxon>Endozoicomonadaceae</taxon>
        <taxon>Endozoicomonas</taxon>
    </lineage>
</organism>
<dbReference type="RefSeq" id="WP_354008951.1">
    <property type="nucleotide sequence ID" value="NZ_JBEWTA010000001.1"/>
</dbReference>
<accession>A0ABV2SNQ9</accession>
<evidence type="ECO:0000313" key="1">
    <source>
        <dbReference type="EMBL" id="MET4758911.1"/>
    </source>
</evidence>
<name>A0ABV2SNQ9_9GAMM</name>
<dbReference type="InterPro" id="IPR038765">
    <property type="entry name" value="Papain-like_cys_pep_sf"/>
</dbReference>
<evidence type="ECO:0008006" key="3">
    <source>
        <dbReference type="Google" id="ProtNLM"/>
    </source>
</evidence>
<sequence>MGLFSDAPRYGGVFYRSFSQCMDSPDINLFFGEGSVAQAGICGGATIVWIRYYLSHEGMYSNKILSRETSTIEMLQSALAYRDQGLSQLFIDKGIMMVRPFHYNGKSVSSADAMEVSHLVSVSHGISIFSYYHRALGPHVVAAYVDRTKRLFFFDANQGDVSIPYPGSFQWLHSYINLFLQQTAWFKVTHFEPCWNEGRFQQCLAELTADAEKGFPQMRLRARRLREGVVERETTL</sequence>
<dbReference type="Proteomes" id="UP001549366">
    <property type="component" value="Unassembled WGS sequence"/>
</dbReference>
<dbReference type="EMBL" id="JBEWTB010000002">
    <property type="protein sequence ID" value="MET4758911.1"/>
    <property type="molecule type" value="Genomic_DNA"/>
</dbReference>
<reference evidence="1 2" key="1">
    <citation type="submission" date="2024-06" db="EMBL/GenBank/DDBJ databases">
        <title>Genomic Encyclopedia of Type Strains, Phase V (KMG-V): Genome sequencing to study the core and pangenomes of soil and plant-associated prokaryotes.</title>
        <authorList>
            <person name="Whitman W."/>
        </authorList>
    </citation>
    <scope>NUCLEOTIDE SEQUENCE [LARGE SCALE GENOMIC DNA]</scope>
    <source>
        <strain evidence="1 2">NE40</strain>
    </source>
</reference>
<dbReference type="Gene3D" id="3.90.70.20">
    <property type="match status" value="1"/>
</dbReference>